<gene>
    <name evidence="5" type="ORF">BDY21DRAFT_337791</name>
</gene>
<dbReference type="GO" id="GO:0032259">
    <property type="term" value="P:methylation"/>
    <property type="evidence" value="ECO:0007669"/>
    <property type="project" value="UniProtKB-KW"/>
</dbReference>
<protein>
    <submittedName>
        <fullName evidence="5">Methyltransferase domain-containing protein</fullName>
    </submittedName>
</protein>
<dbReference type="EMBL" id="MU001675">
    <property type="protein sequence ID" value="KAF2459257.1"/>
    <property type="molecule type" value="Genomic_DNA"/>
</dbReference>
<dbReference type="Proteomes" id="UP000799766">
    <property type="component" value="Unassembled WGS sequence"/>
</dbReference>
<dbReference type="PROSITE" id="PS00092">
    <property type="entry name" value="N6_MTASE"/>
    <property type="match status" value="1"/>
</dbReference>
<reference evidence="5" key="1">
    <citation type="journal article" date="2020" name="Stud. Mycol.">
        <title>101 Dothideomycetes genomes: a test case for predicting lifestyles and emergence of pathogens.</title>
        <authorList>
            <person name="Haridas S."/>
            <person name="Albert R."/>
            <person name="Binder M."/>
            <person name="Bloem J."/>
            <person name="Labutti K."/>
            <person name="Salamov A."/>
            <person name="Andreopoulos B."/>
            <person name="Baker S."/>
            <person name="Barry K."/>
            <person name="Bills G."/>
            <person name="Bluhm B."/>
            <person name="Cannon C."/>
            <person name="Castanera R."/>
            <person name="Culley D."/>
            <person name="Daum C."/>
            <person name="Ezra D."/>
            <person name="Gonzalez J."/>
            <person name="Henrissat B."/>
            <person name="Kuo A."/>
            <person name="Liang C."/>
            <person name="Lipzen A."/>
            <person name="Lutzoni F."/>
            <person name="Magnuson J."/>
            <person name="Mondo S."/>
            <person name="Nolan M."/>
            <person name="Ohm R."/>
            <person name="Pangilinan J."/>
            <person name="Park H.-J."/>
            <person name="Ramirez L."/>
            <person name="Alfaro M."/>
            <person name="Sun H."/>
            <person name="Tritt A."/>
            <person name="Yoshinaga Y."/>
            <person name="Zwiers L.-H."/>
            <person name="Turgeon B."/>
            <person name="Goodwin S."/>
            <person name="Spatafora J."/>
            <person name="Crous P."/>
            <person name="Grigoriev I."/>
        </authorList>
    </citation>
    <scope>NUCLEOTIDE SEQUENCE</scope>
    <source>
        <strain evidence="5">ATCC 16933</strain>
    </source>
</reference>
<keyword evidence="3 5" id="KW-0808">Transferase</keyword>
<evidence type="ECO:0000256" key="2">
    <source>
        <dbReference type="ARBA" id="ARBA00022603"/>
    </source>
</evidence>
<sequence length="256" mass="27569">MLPTPSTDHVTFENVYEPAEDSFLLLDTLSSRSEREFLRARFPATAGASPVVLEIGTGSGVVLAFVAANALHILGRSDIMTVATDINSFACHATKKTLQLALASNASENPSAPVPIFLDSINSDLASPLRAGSLDVLIFNPPYVPTEGLPDLSKHDKFNAVTEHGADSFDCNSHMLALSYAGGVDGMEVTNRLLGQIPTLLRKGEGVAYILLCAQNRPDHVKSLVRQWGSGWKVETVGSSGKKAGWERLQVIRIWQ</sequence>
<dbReference type="GO" id="GO:0008757">
    <property type="term" value="F:S-adenosylmethionine-dependent methyltransferase activity"/>
    <property type="evidence" value="ECO:0007669"/>
    <property type="project" value="TreeGrafter"/>
</dbReference>
<evidence type="ECO:0000256" key="3">
    <source>
        <dbReference type="ARBA" id="ARBA00022679"/>
    </source>
</evidence>
<evidence type="ECO:0000256" key="1">
    <source>
        <dbReference type="ARBA" id="ARBA00006149"/>
    </source>
</evidence>
<keyword evidence="4" id="KW-0949">S-adenosyl-L-methionine</keyword>
<dbReference type="GO" id="GO:0003676">
    <property type="term" value="F:nucleic acid binding"/>
    <property type="evidence" value="ECO:0007669"/>
    <property type="project" value="InterPro"/>
</dbReference>
<evidence type="ECO:0000256" key="4">
    <source>
        <dbReference type="ARBA" id="ARBA00022691"/>
    </source>
</evidence>
<dbReference type="InterPro" id="IPR029063">
    <property type="entry name" value="SAM-dependent_MTases_sf"/>
</dbReference>
<dbReference type="GO" id="GO:0008276">
    <property type="term" value="F:protein methyltransferase activity"/>
    <property type="evidence" value="ECO:0007669"/>
    <property type="project" value="TreeGrafter"/>
</dbReference>
<dbReference type="PANTHER" id="PTHR45875">
    <property type="entry name" value="METHYLTRANSFERASE N6AMT1"/>
    <property type="match status" value="1"/>
</dbReference>
<evidence type="ECO:0000313" key="5">
    <source>
        <dbReference type="EMBL" id="KAF2459257.1"/>
    </source>
</evidence>
<dbReference type="AlphaFoldDB" id="A0A6A6P611"/>
<dbReference type="PANTHER" id="PTHR45875:SF1">
    <property type="entry name" value="METHYLTRANSFERASE N6AMT1"/>
    <property type="match status" value="1"/>
</dbReference>
<dbReference type="InterPro" id="IPR052190">
    <property type="entry name" value="Euk-Arch_PrmC-MTase"/>
</dbReference>
<dbReference type="GO" id="GO:0035657">
    <property type="term" value="C:eRF1 methyltransferase complex"/>
    <property type="evidence" value="ECO:0007669"/>
    <property type="project" value="TreeGrafter"/>
</dbReference>
<keyword evidence="6" id="KW-1185">Reference proteome</keyword>
<dbReference type="InterPro" id="IPR002052">
    <property type="entry name" value="DNA_methylase_N6_adenine_CS"/>
</dbReference>
<dbReference type="Gene3D" id="3.40.50.150">
    <property type="entry name" value="Vaccinia Virus protein VP39"/>
    <property type="match status" value="1"/>
</dbReference>
<organism evidence="5 6">
    <name type="scientific">Lineolata rhizophorae</name>
    <dbReference type="NCBI Taxonomy" id="578093"/>
    <lineage>
        <taxon>Eukaryota</taxon>
        <taxon>Fungi</taxon>
        <taxon>Dikarya</taxon>
        <taxon>Ascomycota</taxon>
        <taxon>Pezizomycotina</taxon>
        <taxon>Dothideomycetes</taxon>
        <taxon>Dothideomycetes incertae sedis</taxon>
        <taxon>Lineolatales</taxon>
        <taxon>Lineolataceae</taxon>
        <taxon>Lineolata</taxon>
    </lineage>
</organism>
<comment type="similarity">
    <text evidence="1">Belongs to the eukaryotic/archaeal PrmC-related family.</text>
</comment>
<dbReference type="FunFam" id="3.40.50.150:FF:000274">
    <property type="entry name" value="ERF1 methyltransferase catalytic subunit MTQ2"/>
    <property type="match status" value="1"/>
</dbReference>
<dbReference type="CDD" id="cd02440">
    <property type="entry name" value="AdoMet_MTases"/>
    <property type="match status" value="1"/>
</dbReference>
<proteinExistence type="inferred from homology"/>
<name>A0A6A6P611_9PEZI</name>
<dbReference type="SUPFAM" id="SSF53335">
    <property type="entry name" value="S-adenosyl-L-methionine-dependent methyltransferases"/>
    <property type="match status" value="1"/>
</dbReference>
<evidence type="ECO:0000313" key="6">
    <source>
        <dbReference type="Proteomes" id="UP000799766"/>
    </source>
</evidence>
<accession>A0A6A6P611</accession>
<keyword evidence="2 5" id="KW-0489">Methyltransferase</keyword>
<dbReference type="OrthoDB" id="406152at2759"/>